<evidence type="ECO:0000256" key="3">
    <source>
        <dbReference type="ARBA" id="ARBA00022692"/>
    </source>
</evidence>
<dbReference type="Gene3D" id="1.20.1530.20">
    <property type="match status" value="1"/>
</dbReference>
<organism evidence="7 8">
    <name type="scientific">Sutterella parvirubra YIT 11816</name>
    <dbReference type="NCBI Taxonomy" id="762967"/>
    <lineage>
        <taxon>Bacteria</taxon>
        <taxon>Pseudomonadati</taxon>
        <taxon>Pseudomonadota</taxon>
        <taxon>Betaproteobacteria</taxon>
        <taxon>Burkholderiales</taxon>
        <taxon>Sutterellaceae</taxon>
        <taxon>Sutterella</taxon>
    </lineage>
</organism>
<keyword evidence="3 6" id="KW-0812">Transmembrane</keyword>
<gene>
    <name evidence="7" type="ORF">HMPREF9440_01884</name>
</gene>
<evidence type="ECO:0000256" key="5">
    <source>
        <dbReference type="ARBA" id="ARBA00023136"/>
    </source>
</evidence>
<comment type="caution">
    <text evidence="7">The sequence shown here is derived from an EMBL/GenBank/DDBJ whole genome shotgun (WGS) entry which is preliminary data.</text>
</comment>
<dbReference type="PANTHER" id="PTHR36838:SF3">
    <property type="entry name" value="TRANSPORTER AUXIN EFFLUX CARRIER EC FAMILY"/>
    <property type="match status" value="1"/>
</dbReference>
<protein>
    <submittedName>
        <fullName evidence="7">Transporter, auxin efflux carrier family protein</fullName>
    </submittedName>
</protein>
<keyword evidence="2" id="KW-0813">Transport</keyword>
<keyword evidence="8" id="KW-1185">Reference proteome</keyword>
<dbReference type="STRING" id="762967.HMPREF9440_01884"/>
<feature type="transmembrane region" description="Helical" evidence="6">
    <location>
        <begin position="61"/>
        <end position="79"/>
    </location>
</feature>
<feature type="transmembrane region" description="Helical" evidence="6">
    <location>
        <begin position="34"/>
        <end position="55"/>
    </location>
</feature>
<keyword evidence="5 6" id="KW-0472">Membrane</keyword>
<evidence type="ECO:0000313" key="7">
    <source>
        <dbReference type="EMBL" id="EHY30743.1"/>
    </source>
</evidence>
<feature type="transmembrane region" description="Helical" evidence="6">
    <location>
        <begin position="6"/>
        <end position="22"/>
    </location>
</feature>
<proteinExistence type="predicted"/>
<dbReference type="Proteomes" id="UP000004956">
    <property type="component" value="Unassembled WGS sequence"/>
</dbReference>
<feature type="transmembrane region" description="Helical" evidence="6">
    <location>
        <begin position="122"/>
        <end position="143"/>
    </location>
</feature>
<name>H3KGK4_9BURK</name>
<keyword evidence="4 6" id="KW-1133">Transmembrane helix</keyword>
<evidence type="ECO:0000256" key="1">
    <source>
        <dbReference type="ARBA" id="ARBA00004127"/>
    </source>
</evidence>
<feature type="transmembrane region" description="Helical" evidence="6">
    <location>
        <begin position="228"/>
        <end position="246"/>
    </location>
</feature>
<accession>H3KGK4</accession>
<feature type="transmembrane region" description="Helical" evidence="6">
    <location>
        <begin position="163"/>
        <end position="182"/>
    </location>
</feature>
<feature type="transmembrane region" description="Helical" evidence="6">
    <location>
        <begin position="283"/>
        <end position="304"/>
    </location>
</feature>
<reference evidence="7 8" key="1">
    <citation type="submission" date="2011-11" db="EMBL/GenBank/DDBJ databases">
        <authorList>
            <person name="Weinstock G."/>
            <person name="Sodergren E."/>
            <person name="Clifton S."/>
            <person name="Fulton L."/>
            <person name="Fulton B."/>
            <person name="Courtney L."/>
            <person name="Fronick C."/>
            <person name="Harrison M."/>
            <person name="Strong C."/>
            <person name="Farmer C."/>
            <person name="Delahaunty K."/>
            <person name="Markovic C."/>
            <person name="Hall O."/>
            <person name="Minx P."/>
            <person name="Tomlinson C."/>
            <person name="Mitreva M."/>
            <person name="Hou S."/>
            <person name="Chen J."/>
            <person name="Wollam A."/>
            <person name="Pepin K.H."/>
            <person name="Johnson M."/>
            <person name="Bhonagiri V."/>
            <person name="Zhang X."/>
            <person name="Suruliraj S."/>
            <person name="Warren W."/>
            <person name="Chinwalla A."/>
            <person name="Mardis E.R."/>
            <person name="Wilson R.K."/>
        </authorList>
    </citation>
    <scope>NUCLEOTIDE SEQUENCE [LARGE SCALE GENOMIC DNA]</scope>
    <source>
        <strain evidence="7 8">YIT 11816</strain>
    </source>
</reference>
<feature type="transmembrane region" description="Helical" evidence="6">
    <location>
        <begin position="99"/>
        <end position="116"/>
    </location>
</feature>
<evidence type="ECO:0000256" key="4">
    <source>
        <dbReference type="ARBA" id="ARBA00022989"/>
    </source>
</evidence>
<dbReference type="PATRIC" id="fig|762967.3.peg.1485"/>
<dbReference type="RefSeq" id="WP_008543039.1">
    <property type="nucleotide sequence ID" value="NZ_JH605000.1"/>
</dbReference>
<dbReference type="InterPro" id="IPR002657">
    <property type="entry name" value="BilAc:Na_symport/Acr3"/>
</dbReference>
<evidence type="ECO:0000256" key="6">
    <source>
        <dbReference type="SAM" id="Phobius"/>
    </source>
</evidence>
<dbReference type="GO" id="GO:0012505">
    <property type="term" value="C:endomembrane system"/>
    <property type="evidence" value="ECO:0007669"/>
    <property type="project" value="UniProtKB-SubCell"/>
</dbReference>
<dbReference type="HOGENOM" id="CLU_056175_6_0_4"/>
<sequence>MDTSTAKVLSFAIFIALGYVLRRTEILKSEAFHAISGLVMCVTLPCVVFVGLNGVSISGPMIWVAGLGFLSNVLLLLYARMLTMRHADADKKAFEHLNLCGFSIGPFAIPYIQAFFPGTGLLTALIFDVGNCVMSAGGTYAVVAAQKENTKWTEGVKLIASKLVRSGPTLAFVFMTILYLFGLTLPDAVITCAQVGASANTFLCMIMIGESVTFASDPRILKRLFGLLGKRFVVQILLAAAFYYLLPFEHEVRVALALVALSPIPAMNLIYTAKLKGDIGLAANLNSMSVAVAIISMSVLIAFIG</sequence>
<dbReference type="OrthoDB" id="3238334at2"/>
<dbReference type="PANTHER" id="PTHR36838">
    <property type="entry name" value="AUXIN EFFLUX CARRIER FAMILY PROTEIN"/>
    <property type="match status" value="1"/>
</dbReference>
<dbReference type="InterPro" id="IPR038770">
    <property type="entry name" value="Na+/solute_symporter_sf"/>
</dbReference>
<dbReference type="Pfam" id="PF01758">
    <property type="entry name" value="SBF"/>
    <property type="match status" value="1"/>
</dbReference>
<feature type="transmembrane region" description="Helical" evidence="6">
    <location>
        <begin position="252"/>
        <end position="271"/>
    </location>
</feature>
<evidence type="ECO:0000313" key="8">
    <source>
        <dbReference type="Proteomes" id="UP000004956"/>
    </source>
</evidence>
<feature type="transmembrane region" description="Helical" evidence="6">
    <location>
        <begin position="188"/>
        <end position="208"/>
    </location>
</feature>
<evidence type="ECO:0000256" key="2">
    <source>
        <dbReference type="ARBA" id="ARBA00022448"/>
    </source>
</evidence>
<dbReference type="AlphaFoldDB" id="H3KGK4"/>
<dbReference type="EMBL" id="AFBQ01000283">
    <property type="protein sequence ID" value="EHY30743.1"/>
    <property type="molecule type" value="Genomic_DNA"/>
</dbReference>
<comment type="subcellular location">
    <subcellularLocation>
        <location evidence="1">Endomembrane system</location>
        <topology evidence="1">Multi-pass membrane protein</topology>
    </subcellularLocation>
</comment>
<dbReference type="GO" id="GO:0016020">
    <property type="term" value="C:membrane"/>
    <property type="evidence" value="ECO:0007669"/>
    <property type="project" value="InterPro"/>
</dbReference>